<gene>
    <name evidence="2" type="ORF">STSP1_00697</name>
</gene>
<accession>A0A1W6LKM8</accession>
<feature type="region of interest" description="Disordered" evidence="1">
    <location>
        <begin position="92"/>
        <end position="125"/>
    </location>
</feature>
<evidence type="ECO:0000313" key="3">
    <source>
        <dbReference type="Proteomes" id="UP000193334"/>
    </source>
</evidence>
<protein>
    <submittedName>
        <fullName evidence="2">Uncharacterized protein</fullName>
    </submittedName>
</protein>
<sequence>METITQLKKLALIDKTIIHNPRIAEFIVNLYENGKYHSYNSFLNSLKNKSPKPKMRQIKNRLSALIKYFSSGLEDFSAPEIAKLFDSIEKDRTSNPADPDLPDSPESFTKAIYRESNKIKAPRKN</sequence>
<keyword evidence="3" id="KW-1185">Reference proteome</keyword>
<organism evidence="2 3">
    <name type="scientific">Sedimentisphaera salicampi</name>
    <dbReference type="NCBI Taxonomy" id="1941349"/>
    <lineage>
        <taxon>Bacteria</taxon>
        <taxon>Pseudomonadati</taxon>
        <taxon>Planctomycetota</taxon>
        <taxon>Phycisphaerae</taxon>
        <taxon>Sedimentisphaerales</taxon>
        <taxon>Sedimentisphaeraceae</taxon>
        <taxon>Sedimentisphaera</taxon>
    </lineage>
</organism>
<name>A0A1W6LKM8_9BACT</name>
<dbReference type="RefSeq" id="WP_123806968.1">
    <property type="nucleotide sequence ID" value="NZ_CP021023.1"/>
</dbReference>
<dbReference type="KEGG" id="pbp:STSP1_00697"/>
<dbReference type="AlphaFoldDB" id="A0A1W6LKM8"/>
<dbReference type="EMBL" id="CP021023">
    <property type="protein sequence ID" value="ARN56319.1"/>
    <property type="molecule type" value="Genomic_DNA"/>
</dbReference>
<reference evidence="3" key="1">
    <citation type="submission" date="2017-04" db="EMBL/GenBank/DDBJ databases">
        <title>Comparative genomics and description of representatives of a novel lineage of planctomycetes thriving in anoxic sediments.</title>
        <authorList>
            <person name="Spring S."/>
            <person name="Bunk B."/>
            <person name="Sproer C."/>
        </authorList>
    </citation>
    <scope>NUCLEOTIDE SEQUENCE [LARGE SCALE GENOMIC DNA]</scope>
    <source>
        <strain evidence="3">ST-PulAB-D4</strain>
    </source>
</reference>
<evidence type="ECO:0000256" key="1">
    <source>
        <dbReference type="SAM" id="MobiDB-lite"/>
    </source>
</evidence>
<proteinExistence type="predicted"/>
<evidence type="ECO:0000313" key="2">
    <source>
        <dbReference type="EMBL" id="ARN56319.1"/>
    </source>
</evidence>
<dbReference type="Proteomes" id="UP000193334">
    <property type="component" value="Chromosome"/>
</dbReference>